<feature type="compositionally biased region" description="Basic and acidic residues" evidence="1">
    <location>
        <begin position="611"/>
        <end position="620"/>
    </location>
</feature>
<dbReference type="AlphaFoldDB" id="A0AA38PAP9"/>
<proteinExistence type="predicted"/>
<dbReference type="EMBL" id="MU806126">
    <property type="protein sequence ID" value="KAJ3839468.1"/>
    <property type="molecule type" value="Genomic_DNA"/>
</dbReference>
<accession>A0AA38PAP9</accession>
<feature type="region of interest" description="Disordered" evidence="1">
    <location>
        <begin position="1044"/>
        <end position="1070"/>
    </location>
</feature>
<dbReference type="Proteomes" id="UP001163846">
    <property type="component" value="Unassembled WGS sequence"/>
</dbReference>
<feature type="compositionally biased region" description="Basic residues" evidence="1">
    <location>
        <begin position="550"/>
        <end position="562"/>
    </location>
</feature>
<name>A0AA38PAP9_9AGAR</name>
<evidence type="ECO:0000256" key="1">
    <source>
        <dbReference type="SAM" id="MobiDB-lite"/>
    </source>
</evidence>
<feature type="compositionally biased region" description="Polar residues" evidence="1">
    <location>
        <begin position="490"/>
        <end position="513"/>
    </location>
</feature>
<sequence>MAAGVAWTDVKSAFRNLKSKARKQSEFGAALNKLSTVLVKLESSSLDSKVVAEICASIRQEMAQLYKPFLLETVLLSSTLFDCIQTLKATTHDISLLRFWEHVQKSILSGVLDYLEEMQNSDIKTNETIADHMFAVLCRHFFPSESNNNYEEISIELKTTVYILLSDTIKNHHSLQKKLRDPKLLGGARFGLELVRVRAYLHLEALFELFEKLIPENVDEFNLFIDSVFNPAIFSQHKELKRIVGSFKNQSWDEVFPTVVQTFAGMNINFPQPIPITDAALSDSSPCPSETIYVDQRGLTYNVDVPSVSTTTFNFELTSPPTIGKDVPEPRAVTLTIDIPRPKRDHFLNVLKARGLVSLFDQTERKISLAASNKPLDVSSQVKELPIQTFPEKSRKILGEMSPPNIILVPSSSPISKKVTPIRNNADLPDSAQAAGKPSKKGRNVVLSDDEIEEVSPPKKMVKTASSKSLHKQNDARNKMSAGTAYGKVNSITNKAESSNDSDQSPELPSKQTGIKRKVPEVEDYLNRPSKRPRPDPESSPVRSPLSGKTPHHYKKYGKREKGRTSSPPAENSYEDELDSIPQSTTTKATEKPAVGTMKGGVVANAMKGKKGNDKAKDKAPGTFRLNVRGSFELMFILEKAVPKAKAKPGSVAVAVVADAKTTRRSARVAGKPIQTKDGSPPRDEARSKVTKTEKEEKVTKNSRPRPKAIVNKKAPVEKGDVTKQPLVEQTKSTTLSPDITVARVKKDQKAPWEKSDFKTQLEKPANSSPSKSNIESNPTSGIDLHVQTPPGEEFDHLDIEEIHLKPDSDNSNHDAQVSVDLHKSANRLVPEAIDLTIDSPVSKNRSISTLTTHIVPKSHDDQASLFGNIELTKPDSISKLGRTVSLAKASSHNTEHKLPHDNLATHYSPAPAPASPMPTILPAVSDSLKIHAQDMFQAKAGPHLDYIPAMEKEILPISGTSNISNNAVARLEISPAATSSRRTVLDSTKIQASTPLSHAIKNTSFERPSTKSERVHQQQHVAFSLLPQFPHQTGPMTAKHWDTNQHDHVPPRGQNKDPSGNYRLSKGGLNLNKGKDNEIRDIFEILNDIQKVLVSKISNRFDSVKKEVRIGRDSILRSAAADIDKMRAESAQHYNALVDLESEYASFRRYVDRHLEDLCSLDQVVISRVGEVIQHHDRSGLSKKFSKSLPAVPASFLRFSN</sequence>
<feature type="region of interest" description="Disordered" evidence="1">
    <location>
        <begin position="664"/>
        <end position="783"/>
    </location>
</feature>
<gene>
    <name evidence="2" type="ORF">F5878DRAFT_678191</name>
</gene>
<evidence type="ECO:0000313" key="2">
    <source>
        <dbReference type="EMBL" id="KAJ3839468.1"/>
    </source>
</evidence>
<feature type="compositionally biased region" description="Basic and acidic residues" evidence="1">
    <location>
        <begin position="745"/>
        <end position="762"/>
    </location>
</feature>
<reference evidence="2" key="1">
    <citation type="submission" date="2022-08" db="EMBL/GenBank/DDBJ databases">
        <authorList>
            <consortium name="DOE Joint Genome Institute"/>
            <person name="Min B."/>
            <person name="Riley R."/>
            <person name="Sierra-Patev S."/>
            <person name="Naranjo-Ortiz M."/>
            <person name="Looney B."/>
            <person name="Konkel Z."/>
            <person name="Slot J.C."/>
            <person name="Sakamoto Y."/>
            <person name="Steenwyk J.L."/>
            <person name="Rokas A."/>
            <person name="Carro J."/>
            <person name="Camarero S."/>
            <person name="Ferreira P."/>
            <person name="Molpeceres G."/>
            <person name="Ruiz-Duenas F.J."/>
            <person name="Serrano A."/>
            <person name="Henrissat B."/>
            <person name="Drula E."/>
            <person name="Hughes K.W."/>
            <person name="Mata J.L."/>
            <person name="Ishikawa N.K."/>
            <person name="Vargas-Isla R."/>
            <person name="Ushijima S."/>
            <person name="Smith C.A."/>
            <person name="Ahrendt S."/>
            <person name="Andreopoulos W."/>
            <person name="He G."/>
            <person name="Labutti K."/>
            <person name="Lipzen A."/>
            <person name="Ng V."/>
            <person name="Sandor L."/>
            <person name="Barry K."/>
            <person name="Martinez A.T."/>
            <person name="Xiao Y."/>
            <person name="Gibbons J.G."/>
            <person name="Terashima K."/>
            <person name="Hibbett D.S."/>
            <person name="Grigoriev I.V."/>
        </authorList>
    </citation>
    <scope>NUCLEOTIDE SEQUENCE</scope>
    <source>
        <strain evidence="2">TFB9207</strain>
    </source>
</reference>
<comment type="caution">
    <text evidence="2">The sequence shown here is derived from an EMBL/GenBank/DDBJ whole genome shotgun (WGS) entry which is preliminary data.</text>
</comment>
<evidence type="ECO:0000313" key="3">
    <source>
        <dbReference type="Proteomes" id="UP001163846"/>
    </source>
</evidence>
<feature type="compositionally biased region" description="Basic and acidic residues" evidence="1">
    <location>
        <begin position="680"/>
        <end position="700"/>
    </location>
</feature>
<protein>
    <submittedName>
        <fullName evidence="2">Uncharacterized protein</fullName>
    </submittedName>
</protein>
<feature type="compositionally biased region" description="Polar residues" evidence="1">
    <location>
        <begin position="728"/>
        <end position="738"/>
    </location>
</feature>
<keyword evidence="3" id="KW-1185">Reference proteome</keyword>
<feature type="region of interest" description="Disordered" evidence="1">
    <location>
        <begin position="415"/>
        <end position="622"/>
    </location>
</feature>
<feature type="compositionally biased region" description="Polar residues" evidence="1">
    <location>
        <begin position="766"/>
        <end position="781"/>
    </location>
</feature>
<organism evidence="2 3">
    <name type="scientific">Lentinula raphanica</name>
    <dbReference type="NCBI Taxonomy" id="153919"/>
    <lineage>
        <taxon>Eukaryota</taxon>
        <taxon>Fungi</taxon>
        <taxon>Dikarya</taxon>
        <taxon>Basidiomycota</taxon>
        <taxon>Agaricomycotina</taxon>
        <taxon>Agaricomycetes</taxon>
        <taxon>Agaricomycetidae</taxon>
        <taxon>Agaricales</taxon>
        <taxon>Marasmiineae</taxon>
        <taxon>Omphalotaceae</taxon>
        <taxon>Lentinula</taxon>
    </lineage>
</organism>